<dbReference type="PANTHER" id="PTHR18964">
    <property type="entry name" value="ROK (REPRESSOR, ORF, KINASE) FAMILY"/>
    <property type="match status" value="1"/>
</dbReference>
<gene>
    <name evidence="2" type="ORF">J5U18_09980</name>
</gene>
<dbReference type="PANTHER" id="PTHR18964:SF149">
    <property type="entry name" value="BIFUNCTIONAL UDP-N-ACETYLGLUCOSAMINE 2-EPIMERASE_N-ACETYLMANNOSAMINE KINASE"/>
    <property type="match status" value="1"/>
</dbReference>
<dbReference type="CDD" id="cd23763">
    <property type="entry name" value="ASKHA_ATPase_ROK"/>
    <property type="match status" value="1"/>
</dbReference>
<dbReference type="Proteomes" id="UP000679691">
    <property type="component" value="Unassembled WGS sequence"/>
</dbReference>
<evidence type="ECO:0000256" key="1">
    <source>
        <dbReference type="ARBA" id="ARBA00006479"/>
    </source>
</evidence>
<dbReference type="InterPro" id="IPR043129">
    <property type="entry name" value="ATPase_NBD"/>
</dbReference>
<name>A0A8T4HGX8_9SPHI</name>
<reference evidence="2" key="1">
    <citation type="submission" date="2021-03" db="EMBL/GenBank/DDBJ databases">
        <authorList>
            <person name="Lu T."/>
            <person name="Wang Q."/>
            <person name="Han X."/>
        </authorList>
    </citation>
    <scope>NUCLEOTIDE SEQUENCE</scope>
    <source>
        <strain evidence="2">WQ 2009</strain>
    </source>
</reference>
<dbReference type="AlphaFoldDB" id="A0A8T4HGX8"/>
<dbReference type="EMBL" id="JAGKSB010000011">
    <property type="protein sequence ID" value="MBP3943891.1"/>
    <property type="molecule type" value="Genomic_DNA"/>
</dbReference>
<dbReference type="PRINTS" id="PR00475">
    <property type="entry name" value="HEXOKINASE"/>
</dbReference>
<proteinExistence type="inferred from homology"/>
<dbReference type="SUPFAM" id="SSF53067">
    <property type="entry name" value="Actin-like ATPase domain"/>
    <property type="match status" value="1"/>
</dbReference>
<dbReference type="Gene3D" id="3.30.420.40">
    <property type="match status" value="2"/>
</dbReference>
<comment type="caution">
    <text evidence="2">The sequence shown here is derived from an EMBL/GenBank/DDBJ whole genome shotgun (WGS) entry which is preliminary data.</text>
</comment>
<accession>A0A8T4HGX8</accession>
<keyword evidence="3" id="KW-1185">Reference proteome</keyword>
<dbReference type="InterPro" id="IPR000600">
    <property type="entry name" value="ROK"/>
</dbReference>
<evidence type="ECO:0000313" key="2">
    <source>
        <dbReference type="EMBL" id="MBP3943891.1"/>
    </source>
</evidence>
<dbReference type="RefSeq" id="WP_353547394.1">
    <property type="nucleotide sequence ID" value="NZ_JAGKSB010000011.1"/>
</dbReference>
<evidence type="ECO:0000313" key="3">
    <source>
        <dbReference type="Proteomes" id="UP000679691"/>
    </source>
</evidence>
<dbReference type="Pfam" id="PF00480">
    <property type="entry name" value="ROK"/>
    <property type="match status" value="1"/>
</dbReference>
<sequence length="295" mass="32474">MINSKFILAADIGGTHITSAVVSTADWSIIPATEARHSVASAEDAKSIFQDWKTALSSSLSQFKNSEPKGQISSLGIAMPGPFDYSKGISYMQGQGKYDSLYGIAILERLQEALNLPGLTIHFINDAAAFLQGEIFTQQLNHTDRVLGITLGTGLGSASWQRGQKAQDAALWDSPYKGGIFEEYLTTRWFTSTFEKQTGIRCSGLKEILQEQHAHPYLPELLENYSLHLTDFLAFFAAREQCTRFVIGGNIGKIIPQLIKANEKAFSPYQLYSSQLAEKAAIIGASTIFEESFDR</sequence>
<protein>
    <submittedName>
        <fullName evidence="2">ROK family protein</fullName>
    </submittedName>
</protein>
<organism evidence="2 3">
    <name type="scientific">Rhinopithecimicrobium faecis</name>
    <dbReference type="NCBI Taxonomy" id="2820698"/>
    <lineage>
        <taxon>Bacteria</taxon>
        <taxon>Pseudomonadati</taxon>
        <taxon>Bacteroidota</taxon>
        <taxon>Sphingobacteriia</taxon>
        <taxon>Sphingobacteriales</taxon>
        <taxon>Sphingobacteriaceae</taxon>
        <taxon>Rhinopithecimicrobium</taxon>
    </lineage>
</organism>
<comment type="similarity">
    <text evidence="1">Belongs to the ROK (NagC/XylR) family.</text>
</comment>